<organism evidence="1 2">
    <name type="scientific">Mangrovibacter phragmitis</name>
    <dbReference type="NCBI Taxonomy" id="1691903"/>
    <lineage>
        <taxon>Bacteria</taxon>
        <taxon>Pseudomonadati</taxon>
        <taxon>Pseudomonadota</taxon>
        <taxon>Gammaproteobacteria</taxon>
        <taxon>Enterobacterales</taxon>
        <taxon>Enterobacteriaceae</taxon>
        <taxon>Mangrovibacter</taxon>
    </lineage>
</organism>
<accession>A0A1B7L9D6</accession>
<evidence type="ECO:0000313" key="1">
    <source>
        <dbReference type="EMBL" id="OAT78954.1"/>
    </source>
</evidence>
<dbReference type="EMBL" id="LYRP01000001">
    <property type="protein sequence ID" value="OAT78954.1"/>
    <property type="molecule type" value="Genomic_DNA"/>
</dbReference>
<evidence type="ECO:0000313" key="2">
    <source>
        <dbReference type="Proteomes" id="UP000078225"/>
    </source>
</evidence>
<proteinExistence type="predicted"/>
<reference evidence="2" key="1">
    <citation type="submission" date="2016-05" db="EMBL/GenBank/DDBJ databases">
        <authorList>
            <person name="Behera P."/>
            <person name="Vaishampayan P."/>
            <person name="Singh N."/>
            <person name="Raina V."/>
            <person name="Suar M."/>
            <person name="Pattnaik A."/>
            <person name="Rastogi G."/>
        </authorList>
    </citation>
    <scope>NUCLEOTIDE SEQUENCE [LARGE SCALE GENOMIC DNA]</scope>
    <source>
        <strain evidence="2">MP23</strain>
    </source>
</reference>
<dbReference type="RefSeq" id="WP_064594993.1">
    <property type="nucleotide sequence ID" value="NZ_CP134782.1"/>
</dbReference>
<keyword evidence="2" id="KW-1185">Reference proteome</keyword>
<dbReference type="Proteomes" id="UP000078225">
    <property type="component" value="Unassembled WGS sequence"/>
</dbReference>
<comment type="caution">
    <text evidence="1">The sequence shown here is derived from an EMBL/GenBank/DDBJ whole genome shotgun (WGS) entry which is preliminary data.</text>
</comment>
<gene>
    <name evidence="1" type="ORF">A9B99_04475</name>
</gene>
<dbReference type="OrthoDB" id="6617334at2"/>
<dbReference type="AlphaFoldDB" id="A0A1B7L9D6"/>
<name>A0A1B7L9D6_9ENTR</name>
<sequence length="90" mass="9925">MKIGAKNENGEIQHLEVSSLIITLSNGETIEITDENKSRPIDVPEGVIVWGGKMPEEGATLDKLKNTTRGLGVYPLASNMVHIFPYSFRK</sequence>
<protein>
    <submittedName>
        <fullName evidence="1">Uncharacterized protein</fullName>
    </submittedName>
</protein>